<sequence length="74" mass="7717">MDSMVGTKGASGEKMPKGATSSDSTGERMGKIVNGVAMGKEDMTGKDGLFNTGRTAGVCYTHTRDAYKCEDDAC</sequence>
<proteinExistence type="predicted"/>
<dbReference type="EMBL" id="LR796978">
    <property type="protein sequence ID" value="CAB4179035.1"/>
    <property type="molecule type" value="Genomic_DNA"/>
</dbReference>
<protein>
    <submittedName>
        <fullName evidence="2">Uncharacterized protein</fullName>
    </submittedName>
</protein>
<evidence type="ECO:0000313" key="4">
    <source>
        <dbReference type="EMBL" id="CAB4202355.1"/>
    </source>
</evidence>
<feature type="region of interest" description="Disordered" evidence="1">
    <location>
        <begin position="1"/>
        <end position="29"/>
    </location>
</feature>
<dbReference type="EMBL" id="LR798406">
    <property type="protein sequence ID" value="CAB5230288.1"/>
    <property type="molecule type" value="Genomic_DNA"/>
</dbReference>
<organism evidence="2">
    <name type="scientific">uncultured Caudovirales phage</name>
    <dbReference type="NCBI Taxonomy" id="2100421"/>
    <lineage>
        <taxon>Viruses</taxon>
        <taxon>Duplodnaviria</taxon>
        <taxon>Heunggongvirae</taxon>
        <taxon>Uroviricota</taxon>
        <taxon>Caudoviricetes</taxon>
        <taxon>Peduoviridae</taxon>
        <taxon>Maltschvirus</taxon>
        <taxon>Maltschvirus maltsch</taxon>
    </lineage>
</organism>
<evidence type="ECO:0000256" key="1">
    <source>
        <dbReference type="SAM" id="MobiDB-lite"/>
    </source>
</evidence>
<accession>A0A6J5QD45</accession>
<dbReference type="EMBL" id="LR797318">
    <property type="protein sequence ID" value="CAB4202355.1"/>
    <property type="molecule type" value="Genomic_DNA"/>
</dbReference>
<evidence type="ECO:0000313" key="6">
    <source>
        <dbReference type="EMBL" id="CAB5230288.1"/>
    </source>
</evidence>
<dbReference type="EMBL" id="LR797424">
    <property type="protein sequence ID" value="CAB4215370.1"/>
    <property type="molecule type" value="Genomic_DNA"/>
</dbReference>
<dbReference type="EMBL" id="LR797052">
    <property type="protein sequence ID" value="CAB4183780.1"/>
    <property type="molecule type" value="Genomic_DNA"/>
</dbReference>
<evidence type="ECO:0000313" key="2">
    <source>
        <dbReference type="EMBL" id="CAB4179035.1"/>
    </source>
</evidence>
<gene>
    <name evidence="2" type="ORF">UFOVP1022_32</name>
    <name evidence="3" type="ORF">UFOVP1110_9</name>
    <name evidence="4" type="ORF">UFOVP1378_11</name>
    <name evidence="5" type="ORF">UFOVP1474_18</name>
    <name evidence="6" type="ORF">UFOVP1561_52</name>
</gene>
<reference evidence="2" key="1">
    <citation type="submission" date="2020-05" db="EMBL/GenBank/DDBJ databases">
        <authorList>
            <person name="Chiriac C."/>
            <person name="Salcher M."/>
            <person name="Ghai R."/>
            <person name="Kavagutti S V."/>
        </authorList>
    </citation>
    <scope>NUCLEOTIDE SEQUENCE</scope>
</reference>
<evidence type="ECO:0000313" key="3">
    <source>
        <dbReference type="EMBL" id="CAB4183780.1"/>
    </source>
</evidence>
<name>A0A6J5QD45_9CAUD</name>
<evidence type="ECO:0000313" key="5">
    <source>
        <dbReference type="EMBL" id="CAB4215370.1"/>
    </source>
</evidence>